<name>A0A453I3F1_AEGTS</name>
<sequence>MDGHVKLSYKLLQLYFFSSNLLGLILKFCNYMLLLHLFKSYLFCYFKLLTHDSLFPEEFDHSY</sequence>
<organism evidence="2 3">
    <name type="scientific">Aegilops tauschii subsp. strangulata</name>
    <name type="common">Goatgrass</name>
    <dbReference type="NCBI Taxonomy" id="200361"/>
    <lineage>
        <taxon>Eukaryota</taxon>
        <taxon>Viridiplantae</taxon>
        <taxon>Streptophyta</taxon>
        <taxon>Embryophyta</taxon>
        <taxon>Tracheophyta</taxon>
        <taxon>Spermatophyta</taxon>
        <taxon>Magnoliopsida</taxon>
        <taxon>Liliopsida</taxon>
        <taxon>Poales</taxon>
        <taxon>Poaceae</taxon>
        <taxon>BOP clade</taxon>
        <taxon>Pooideae</taxon>
        <taxon>Triticodae</taxon>
        <taxon>Triticeae</taxon>
        <taxon>Triticinae</taxon>
        <taxon>Aegilops</taxon>
    </lineage>
</organism>
<dbReference type="EnsemblPlants" id="AET4Gv20427800.22">
    <property type="protein sequence ID" value="AET4Gv20427800.22"/>
    <property type="gene ID" value="AET4Gv20427800"/>
</dbReference>
<proteinExistence type="predicted"/>
<feature type="transmembrane region" description="Helical" evidence="1">
    <location>
        <begin position="12"/>
        <end position="38"/>
    </location>
</feature>
<dbReference type="Gramene" id="AET4Gv20427800.22">
    <property type="protein sequence ID" value="AET4Gv20427800.22"/>
    <property type="gene ID" value="AET4Gv20427800"/>
</dbReference>
<reference evidence="3" key="1">
    <citation type="journal article" date="2014" name="Science">
        <title>Ancient hybridizations among the ancestral genomes of bread wheat.</title>
        <authorList>
            <consortium name="International Wheat Genome Sequencing Consortium,"/>
            <person name="Marcussen T."/>
            <person name="Sandve S.R."/>
            <person name="Heier L."/>
            <person name="Spannagl M."/>
            <person name="Pfeifer M."/>
            <person name="Jakobsen K.S."/>
            <person name="Wulff B.B."/>
            <person name="Steuernagel B."/>
            <person name="Mayer K.F."/>
            <person name="Olsen O.A."/>
        </authorList>
    </citation>
    <scope>NUCLEOTIDE SEQUENCE [LARGE SCALE GENOMIC DNA]</scope>
    <source>
        <strain evidence="3">cv. AL8/78</strain>
    </source>
</reference>
<accession>A0A453I3F1</accession>
<reference evidence="2" key="5">
    <citation type="journal article" date="2021" name="G3 (Bethesda)">
        <title>Aegilops tauschii genome assembly Aet v5.0 features greater sequence contiguity and improved annotation.</title>
        <authorList>
            <person name="Wang L."/>
            <person name="Zhu T."/>
            <person name="Rodriguez J.C."/>
            <person name="Deal K.R."/>
            <person name="Dubcovsky J."/>
            <person name="McGuire P.E."/>
            <person name="Lux T."/>
            <person name="Spannagl M."/>
            <person name="Mayer K.F.X."/>
            <person name="Baldrich P."/>
            <person name="Meyers B.C."/>
            <person name="Huo N."/>
            <person name="Gu Y.Q."/>
            <person name="Zhou H."/>
            <person name="Devos K.M."/>
            <person name="Bennetzen J.L."/>
            <person name="Unver T."/>
            <person name="Budak H."/>
            <person name="Gulick P.J."/>
            <person name="Galiba G."/>
            <person name="Kalapos B."/>
            <person name="Nelson D.R."/>
            <person name="Li P."/>
            <person name="You F.M."/>
            <person name="Luo M.C."/>
            <person name="Dvorak J."/>
        </authorList>
    </citation>
    <scope>NUCLEOTIDE SEQUENCE [LARGE SCALE GENOMIC DNA]</scope>
    <source>
        <strain evidence="2">cv. AL8/78</strain>
    </source>
</reference>
<reference evidence="3" key="2">
    <citation type="journal article" date="2017" name="Nat. Plants">
        <title>The Aegilops tauschii genome reveals multiple impacts of transposons.</title>
        <authorList>
            <person name="Zhao G."/>
            <person name="Zou C."/>
            <person name="Li K."/>
            <person name="Wang K."/>
            <person name="Li T."/>
            <person name="Gao L."/>
            <person name="Zhang X."/>
            <person name="Wang H."/>
            <person name="Yang Z."/>
            <person name="Liu X."/>
            <person name="Jiang W."/>
            <person name="Mao L."/>
            <person name="Kong X."/>
            <person name="Jiao Y."/>
            <person name="Jia J."/>
        </authorList>
    </citation>
    <scope>NUCLEOTIDE SEQUENCE [LARGE SCALE GENOMIC DNA]</scope>
    <source>
        <strain evidence="3">cv. AL8/78</strain>
    </source>
</reference>
<protein>
    <submittedName>
        <fullName evidence="2">Uncharacterized protein</fullName>
    </submittedName>
</protein>
<keyword evidence="1" id="KW-0472">Membrane</keyword>
<dbReference type="Proteomes" id="UP000015105">
    <property type="component" value="Chromosome 4D"/>
</dbReference>
<keyword evidence="1" id="KW-0812">Transmembrane</keyword>
<keyword evidence="1" id="KW-1133">Transmembrane helix</keyword>
<evidence type="ECO:0000313" key="2">
    <source>
        <dbReference type="EnsemblPlants" id="AET4Gv20427800.22"/>
    </source>
</evidence>
<evidence type="ECO:0000313" key="3">
    <source>
        <dbReference type="Proteomes" id="UP000015105"/>
    </source>
</evidence>
<reference evidence="2" key="3">
    <citation type="journal article" date="2017" name="Nature">
        <title>Genome sequence of the progenitor of the wheat D genome Aegilops tauschii.</title>
        <authorList>
            <person name="Luo M.C."/>
            <person name="Gu Y.Q."/>
            <person name="Puiu D."/>
            <person name="Wang H."/>
            <person name="Twardziok S.O."/>
            <person name="Deal K.R."/>
            <person name="Huo N."/>
            <person name="Zhu T."/>
            <person name="Wang L."/>
            <person name="Wang Y."/>
            <person name="McGuire P.E."/>
            <person name="Liu S."/>
            <person name="Long H."/>
            <person name="Ramasamy R.K."/>
            <person name="Rodriguez J.C."/>
            <person name="Van S.L."/>
            <person name="Yuan L."/>
            <person name="Wang Z."/>
            <person name="Xia Z."/>
            <person name="Xiao L."/>
            <person name="Anderson O.D."/>
            <person name="Ouyang S."/>
            <person name="Liang Y."/>
            <person name="Zimin A.V."/>
            <person name="Pertea G."/>
            <person name="Qi P."/>
            <person name="Bennetzen J.L."/>
            <person name="Dai X."/>
            <person name="Dawson M.W."/>
            <person name="Muller H.G."/>
            <person name="Kugler K."/>
            <person name="Rivarola-Duarte L."/>
            <person name="Spannagl M."/>
            <person name="Mayer K.F.X."/>
            <person name="Lu F.H."/>
            <person name="Bevan M.W."/>
            <person name="Leroy P."/>
            <person name="Li P."/>
            <person name="You F.M."/>
            <person name="Sun Q."/>
            <person name="Liu Z."/>
            <person name="Lyons E."/>
            <person name="Wicker T."/>
            <person name="Salzberg S.L."/>
            <person name="Devos K.M."/>
            <person name="Dvorak J."/>
        </authorList>
    </citation>
    <scope>NUCLEOTIDE SEQUENCE [LARGE SCALE GENOMIC DNA]</scope>
    <source>
        <strain evidence="2">cv. AL8/78</strain>
    </source>
</reference>
<evidence type="ECO:0000256" key="1">
    <source>
        <dbReference type="SAM" id="Phobius"/>
    </source>
</evidence>
<dbReference type="AlphaFoldDB" id="A0A453I3F1"/>
<reference evidence="2" key="4">
    <citation type="submission" date="2019-03" db="UniProtKB">
        <authorList>
            <consortium name="EnsemblPlants"/>
        </authorList>
    </citation>
    <scope>IDENTIFICATION</scope>
</reference>
<keyword evidence="3" id="KW-1185">Reference proteome</keyword>